<dbReference type="Proteomes" id="UP001224087">
    <property type="component" value="Segment"/>
</dbReference>
<organism evidence="1 2">
    <name type="scientific">Cedratvirus kamchatka</name>
    <dbReference type="NCBI Taxonomy" id="2716914"/>
    <lineage>
        <taxon>Viruses</taxon>
        <taxon>Pithoviruses</taxon>
        <taxon>Orthocedratvirinae</taxon>
        <taxon>Alphacedratvirus</taxon>
        <taxon>Alphacedratvirus rossiense</taxon>
    </lineage>
</organism>
<dbReference type="EMBL" id="MN873693">
    <property type="protein sequence ID" value="QIN54155.1"/>
    <property type="molecule type" value="Genomic_DNA"/>
</dbReference>
<keyword evidence="2" id="KW-1185">Reference proteome</keyword>
<proteinExistence type="predicted"/>
<evidence type="ECO:0000313" key="2">
    <source>
        <dbReference type="Proteomes" id="UP001224087"/>
    </source>
</evidence>
<sequence>MDFIYQTIFLYSENILSLRRVCLEFYSILQSKAFWVRVSREEGIEPPVTSLRECIKHEKALEFSLTEASLQLGSVKKDFLPKQVLDLLGNFSLDVSSLDQALIYIKRNTDKPSWLLYFSFPYKHVNIQIGYKTLDDKEGRLFIYRVKRGLCGEIT</sequence>
<gene>
    <name evidence="1" type="primary">ck30</name>
</gene>
<evidence type="ECO:0000313" key="1">
    <source>
        <dbReference type="EMBL" id="QIN54155.1"/>
    </source>
</evidence>
<reference evidence="1" key="1">
    <citation type="submission" date="2019-12" db="EMBL/GenBank/DDBJ databases">
        <title>The DNA Methylation Landscape of Giant Viruses.</title>
        <authorList>
            <person name="Jeudy S."/>
            <person name="Rigou S."/>
            <person name="Alempic J.-M."/>
            <person name="Claverie J.-M."/>
            <person name="Abergel C."/>
            <person name="Legendre M."/>
        </authorList>
    </citation>
    <scope>NUCLEOTIDE SEQUENCE</scope>
    <source>
        <strain evidence="1">P4</strain>
    </source>
</reference>
<accession>A0A6G8MXV1</accession>
<name>A0A6G8MXV1_9VIRU</name>
<protein>
    <submittedName>
        <fullName evidence="1">Uncharacterized protein</fullName>
    </submittedName>
</protein>